<evidence type="ECO:0000256" key="1">
    <source>
        <dbReference type="SAM" id="MobiDB-lite"/>
    </source>
</evidence>
<dbReference type="AlphaFoldDB" id="A0A2M4CD96"/>
<organism evidence="3">
    <name type="scientific">Anopheles marajoara</name>
    <dbReference type="NCBI Taxonomy" id="58244"/>
    <lineage>
        <taxon>Eukaryota</taxon>
        <taxon>Metazoa</taxon>
        <taxon>Ecdysozoa</taxon>
        <taxon>Arthropoda</taxon>
        <taxon>Hexapoda</taxon>
        <taxon>Insecta</taxon>
        <taxon>Pterygota</taxon>
        <taxon>Neoptera</taxon>
        <taxon>Endopterygota</taxon>
        <taxon>Diptera</taxon>
        <taxon>Nematocera</taxon>
        <taxon>Culicoidea</taxon>
        <taxon>Culicidae</taxon>
        <taxon>Anophelinae</taxon>
        <taxon>Anopheles</taxon>
    </lineage>
</organism>
<dbReference type="EMBL" id="GGFJ01014149">
    <property type="protein sequence ID" value="MBW63290.1"/>
    <property type="molecule type" value="Transcribed_RNA"/>
</dbReference>
<feature type="region of interest" description="Disordered" evidence="1">
    <location>
        <begin position="22"/>
        <end position="52"/>
    </location>
</feature>
<proteinExistence type="predicted"/>
<evidence type="ECO:0000313" key="3">
    <source>
        <dbReference type="EMBL" id="MBW63290.1"/>
    </source>
</evidence>
<keyword evidence="2" id="KW-0732">Signal</keyword>
<reference evidence="3" key="1">
    <citation type="submission" date="2018-01" db="EMBL/GenBank/DDBJ databases">
        <title>An insight into the sialome of Amazonian anophelines.</title>
        <authorList>
            <person name="Ribeiro J.M."/>
            <person name="Scarpassa V."/>
            <person name="Calvo E."/>
        </authorList>
    </citation>
    <scope>NUCLEOTIDE SEQUENCE</scope>
    <source>
        <tissue evidence="3">Salivary glands</tissue>
    </source>
</reference>
<sequence>MIIIISLSGWSRVVVTVVFSRPLSSPTTPPTNQSKRERERKRGPSPPRGGSVVGCSSGCWWHYLNAIPQQQQQ</sequence>
<feature type="chain" id="PRO_5014792145" evidence="2">
    <location>
        <begin position="17"/>
        <end position="73"/>
    </location>
</feature>
<protein>
    <submittedName>
        <fullName evidence="3">Putative secreted protein</fullName>
    </submittedName>
</protein>
<accession>A0A2M4CD96</accession>
<name>A0A2M4CD96_9DIPT</name>
<feature type="signal peptide" evidence="2">
    <location>
        <begin position="1"/>
        <end position="16"/>
    </location>
</feature>
<evidence type="ECO:0000256" key="2">
    <source>
        <dbReference type="SAM" id="SignalP"/>
    </source>
</evidence>